<feature type="domain" description="Tubulin/FtsZ GTPase" evidence="9">
    <location>
        <begin position="45"/>
        <end position="242"/>
    </location>
</feature>
<comment type="subcellular location">
    <subcellularLocation>
        <location evidence="1">Cytoplasm</location>
        <location evidence="1">Cytoskeleton</location>
        <location evidence="1">Microtubule organizing center</location>
    </subcellularLocation>
</comment>
<keyword evidence="7" id="KW-0717">Septation</keyword>
<dbReference type="InterPro" id="IPR008280">
    <property type="entry name" value="Tub_FtsZ_C"/>
</dbReference>
<proteinExistence type="inferred from homology"/>
<keyword evidence="7" id="KW-0132">Cell division</keyword>
<evidence type="ECO:0000256" key="3">
    <source>
        <dbReference type="ARBA" id="ARBA00022490"/>
    </source>
</evidence>
<keyword evidence="4" id="KW-0493">Microtubule</keyword>
<dbReference type="Pfam" id="PF00091">
    <property type="entry name" value="Tubulin"/>
    <property type="match status" value="1"/>
</dbReference>
<evidence type="ECO:0000259" key="9">
    <source>
        <dbReference type="SMART" id="SM00864"/>
    </source>
</evidence>
<dbReference type="InterPro" id="IPR002454">
    <property type="entry name" value="Gamma_tubulin"/>
</dbReference>
<organism evidence="10 11">
    <name type="scientific">Candidatus Lokiarchaeum ossiferum</name>
    <dbReference type="NCBI Taxonomy" id="2951803"/>
    <lineage>
        <taxon>Archaea</taxon>
        <taxon>Promethearchaeati</taxon>
        <taxon>Promethearchaeota</taxon>
        <taxon>Promethearchaeia</taxon>
        <taxon>Promethearchaeales</taxon>
        <taxon>Promethearchaeaceae</taxon>
        <taxon>Candidatus Lokiarchaeum</taxon>
    </lineage>
</organism>
<keyword evidence="6" id="KW-0342">GTP-binding</keyword>
<dbReference type="SMART" id="SM00864">
    <property type="entry name" value="Tubulin"/>
    <property type="match status" value="1"/>
</dbReference>
<dbReference type="InterPro" id="IPR023123">
    <property type="entry name" value="Tubulin_C"/>
</dbReference>
<protein>
    <submittedName>
        <fullName evidence="10">Tubulin-like protein CetZ</fullName>
    </submittedName>
</protein>
<evidence type="ECO:0000256" key="2">
    <source>
        <dbReference type="ARBA" id="ARBA00009636"/>
    </source>
</evidence>
<keyword evidence="3" id="KW-0963">Cytoplasm</keyword>
<dbReference type="PRINTS" id="PR01164">
    <property type="entry name" value="GAMMATUBULIN"/>
</dbReference>
<dbReference type="Gene3D" id="1.10.287.600">
    <property type="entry name" value="Helix hairpin bin"/>
    <property type="match status" value="1"/>
</dbReference>
<evidence type="ECO:0000256" key="1">
    <source>
        <dbReference type="ARBA" id="ARBA00004267"/>
    </source>
</evidence>
<dbReference type="InterPro" id="IPR000217">
    <property type="entry name" value="Tubulin"/>
</dbReference>
<dbReference type="Proteomes" id="UP001208689">
    <property type="component" value="Chromosome"/>
</dbReference>
<evidence type="ECO:0000313" key="11">
    <source>
        <dbReference type="Proteomes" id="UP001208689"/>
    </source>
</evidence>
<name>A0ABY6HX27_9ARCH</name>
<keyword evidence="7" id="KW-0131">Cell cycle</keyword>
<dbReference type="InterPro" id="IPR003008">
    <property type="entry name" value="Tubulin_FtsZ_GTPase"/>
</dbReference>
<comment type="similarity">
    <text evidence="2">Belongs to the tubulin family.</text>
</comment>
<keyword evidence="5" id="KW-0547">Nucleotide-binding</keyword>
<dbReference type="SUPFAM" id="SSF55307">
    <property type="entry name" value="Tubulin C-terminal domain-like"/>
    <property type="match status" value="1"/>
</dbReference>
<dbReference type="Gene3D" id="3.40.50.1440">
    <property type="entry name" value="Tubulin/FtsZ, GTPase domain"/>
    <property type="match status" value="1"/>
</dbReference>
<dbReference type="EMBL" id="CP104013">
    <property type="protein sequence ID" value="UYP48085.1"/>
    <property type="molecule type" value="Genomic_DNA"/>
</dbReference>
<evidence type="ECO:0000256" key="5">
    <source>
        <dbReference type="ARBA" id="ARBA00022741"/>
    </source>
</evidence>
<reference evidence="10" key="1">
    <citation type="submission" date="2022-09" db="EMBL/GenBank/DDBJ databases">
        <title>Actin cytoskeleton and complex cell architecture in an #Asgard archaeon.</title>
        <authorList>
            <person name="Ponce Toledo R.I."/>
            <person name="Schleper C."/>
            <person name="Rodrigues Oliveira T."/>
            <person name="Wollweber F."/>
            <person name="Xu J."/>
            <person name="Rittmann S."/>
            <person name="Klingl A."/>
            <person name="Pilhofer M."/>
        </authorList>
    </citation>
    <scope>NUCLEOTIDE SEQUENCE</scope>
    <source>
        <strain evidence="10">B-35</strain>
    </source>
</reference>
<evidence type="ECO:0000256" key="6">
    <source>
        <dbReference type="ARBA" id="ARBA00023134"/>
    </source>
</evidence>
<dbReference type="SUPFAM" id="SSF52490">
    <property type="entry name" value="Tubulin nucleotide-binding domain-like"/>
    <property type="match status" value="1"/>
</dbReference>
<sequence>MAREVITIHVGELGIQIAPNFWKYLCDEHNIDYKGQEKGKIRGVIDNFFEKASIGKWIPRTILVDLGPNAIRKVTKKDMKDFFDPKRCVMGLAGDANLFAKGYYSYGTRFMEEIMDKIQKEVDQTEHLQGFIVVHSIGDGTGAGLAPLIMEAIKKKHPKLVMMSYSIVPSQNMDCSTILPYNAILSLDKLTSCADISMIIDNDSIYRIVATQGKENELSESIFDQVLAKALVEITATLRFNSPLNRSMMEMSTNLVPFPRNHFLMTSMSPLETSLTSAHQKIETKELMQDLIDQDHILAPITVEKGVFTAFVIALRGENPHSILQNSIKGFGDRVKFSEIFPTAIKADSTTLTDEKLARSGITLMNHSGVANLFQFLLTQFELMYDHDAFTTWYYQEGMQPSEFEAAKNNIQKLITEYKQDEY</sequence>
<dbReference type="InterPro" id="IPR036525">
    <property type="entry name" value="Tubulin/FtsZ_GTPase_sf"/>
</dbReference>
<keyword evidence="8" id="KW-0206">Cytoskeleton</keyword>
<evidence type="ECO:0000256" key="7">
    <source>
        <dbReference type="ARBA" id="ARBA00023210"/>
    </source>
</evidence>
<dbReference type="InterPro" id="IPR018316">
    <property type="entry name" value="Tubulin/FtsZ_2-layer-sand-dom"/>
</dbReference>
<dbReference type="PRINTS" id="PR01161">
    <property type="entry name" value="TUBULIN"/>
</dbReference>
<accession>A0ABY6HX27</accession>
<evidence type="ECO:0000313" key="10">
    <source>
        <dbReference type="EMBL" id="UYP48085.1"/>
    </source>
</evidence>
<dbReference type="Pfam" id="PF03953">
    <property type="entry name" value="Tubulin_C"/>
    <property type="match status" value="1"/>
</dbReference>
<dbReference type="PANTHER" id="PTHR11588">
    <property type="entry name" value="TUBULIN"/>
    <property type="match status" value="1"/>
</dbReference>
<evidence type="ECO:0000256" key="4">
    <source>
        <dbReference type="ARBA" id="ARBA00022701"/>
    </source>
</evidence>
<evidence type="ECO:0000256" key="8">
    <source>
        <dbReference type="ARBA" id="ARBA00023212"/>
    </source>
</evidence>
<keyword evidence="11" id="KW-1185">Reference proteome</keyword>
<gene>
    <name evidence="10" type="ORF">NEF87_004370</name>
</gene>